<keyword evidence="9" id="KW-0472">Membrane</keyword>
<dbReference type="Gene3D" id="3.90.105.10">
    <property type="entry name" value="Molybdopterin biosynthesis moea protein, domain 2"/>
    <property type="match status" value="1"/>
</dbReference>
<dbReference type="InterPro" id="IPR001453">
    <property type="entry name" value="MoaB/Mog_dom"/>
</dbReference>
<dbReference type="GO" id="GO:0016192">
    <property type="term" value="P:vesicle-mediated transport"/>
    <property type="evidence" value="ECO:0007669"/>
    <property type="project" value="InterPro"/>
</dbReference>
<dbReference type="Gene3D" id="2.40.340.10">
    <property type="entry name" value="MoeA, C-terminal, domain IV"/>
    <property type="match status" value="1"/>
</dbReference>
<dbReference type="Gene3D" id="3.30.450.60">
    <property type="match status" value="1"/>
</dbReference>
<dbReference type="Pfam" id="PF03454">
    <property type="entry name" value="MoeA_C"/>
    <property type="match status" value="1"/>
</dbReference>
<comment type="similarity">
    <text evidence="5">In the C-terminal section; belongs to the MoeA family.</text>
</comment>
<dbReference type="Pfam" id="PF00928">
    <property type="entry name" value="Adap_comp_sub"/>
    <property type="match status" value="1"/>
</dbReference>
<dbReference type="PROSITE" id="PS00991">
    <property type="entry name" value="CLAT_ADAPTOR_M_2"/>
    <property type="match status" value="1"/>
</dbReference>
<dbReference type="InterPro" id="IPR050431">
    <property type="entry name" value="Adaptor_comp_med_subunit"/>
</dbReference>
<comment type="pathway">
    <text evidence="2">Cofactor biosynthesis; molybdopterin biosynthesis.</text>
</comment>
<dbReference type="UniPathway" id="UPA00344"/>
<dbReference type="InterPro" id="IPR036688">
    <property type="entry name" value="MoeA_C_domain_IV_sf"/>
</dbReference>
<dbReference type="InterPro" id="IPR036135">
    <property type="entry name" value="MoeA_linker/N_sf"/>
</dbReference>
<proteinExistence type="inferred from homology"/>
<dbReference type="GO" id="GO:0006886">
    <property type="term" value="P:intracellular protein transport"/>
    <property type="evidence" value="ECO:0007669"/>
    <property type="project" value="InterPro"/>
</dbReference>
<dbReference type="GO" id="GO:0006777">
    <property type="term" value="P:Mo-molybdopterin cofactor biosynthetic process"/>
    <property type="evidence" value="ECO:0007669"/>
    <property type="project" value="UniProtKB-KW"/>
</dbReference>
<dbReference type="PRINTS" id="PR00314">
    <property type="entry name" value="CLATHRINADPT"/>
</dbReference>
<reference evidence="14" key="1">
    <citation type="journal article" date="2015" name="Genome Announc.">
        <title>Genome sequence of the AIDS-associated pathogen Penicillium marneffei (ATCC18224) and its near taxonomic relative Talaromyces stipitatus (ATCC10500).</title>
        <authorList>
            <person name="Nierman W.C."/>
            <person name="Fedorova-Abrams N.D."/>
            <person name="Andrianopoulos A."/>
        </authorList>
    </citation>
    <scope>NUCLEOTIDE SEQUENCE [LARGE SCALE GENOMIC DNA]</scope>
    <source>
        <strain evidence="14">ATCC 18224 / CBS 334.59 / QM 7333</strain>
    </source>
</reference>
<dbReference type="SUPFAM" id="SSF63882">
    <property type="entry name" value="MoeA N-terminal region -like"/>
    <property type="match status" value="1"/>
</dbReference>
<evidence type="ECO:0000256" key="9">
    <source>
        <dbReference type="ARBA" id="ARBA00023136"/>
    </source>
</evidence>
<dbReference type="PANTHER" id="PTHR10529">
    <property type="entry name" value="AP COMPLEX SUBUNIT MU"/>
    <property type="match status" value="1"/>
</dbReference>
<evidence type="ECO:0000256" key="8">
    <source>
        <dbReference type="ARBA" id="ARBA00022927"/>
    </source>
</evidence>
<comment type="subcellular location">
    <subcellularLocation>
        <location evidence="1">Cytoplasmic vesicle</location>
        <location evidence="1">Clathrin-coated vesicle membrane</location>
    </subcellularLocation>
</comment>
<dbReference type="Gene3D" id="2.170.190.11">
    <property type="entry name" value="Molybdopterin biosynthesis moea protein, domain 3"/>
    <property type="match status" value="1"/>
</dbReference>
<comment type="similarity">
    <text evidence="3">Belongs to the adaptor complexes medium subunit family.</text>
</comment>
<dbReference type="FunFam" id="3.30.450.60:FF:000006">
    <property type="entry name" value="AP-1 complex subunit mu-1 isoform 1"/>
    <property type="match status" value="1"/>
</dbReference>
<dbReference type="InterPro" id="IPR005111">
    <property type="entry name" value="MoeA_C_domain_IV"/>
</dbReference>
<dbReference type="SUPFAM" id="SSF53218">
    <property type="entry name" value="Molybdenum cofactor biosynthesis proteins"/>
    <property type="match status" value="1"/>
</dbReference>
<dbReference type="SUPFAM" id="SSF63867">
    <property type="entry name" value="MoeA C-terminal domain-like"/>
    <property type="match status" value="1"/>
</dbReference>
<keyword evidence="11" id="KW-0968">Cytoplasmic vesicle</keyword>
<dbReference type="SUPFAM" id="SSF49447">
    <property type="entry name" value="Second domain of Mu2 adaptin subunit (ap50) of ap2 adaptor"/>
    <property type="match status" value="1"/>
</dbReference>
<dbReference type="InterPro" id="IPR011012">
    <property type="entry name" value="Longin-like_dom_sf"/>
</dbReference>
<dbReference type="GO" id="GO:0061598">
    <property type="term" value="F:molybdopterin adenylyltransferase activity"/>
    <property type="evidence" value="ECO:0007669"/>
    <property type="project" value="UniProtKB-EC"/>
</dbReference>
<dbReference type="CDD" id="cd00887">
    <property type="entry name" value="MoeA"/>
    <property type="match status" value="1"/>
</dbReference>
<gene>
    <name evidence="13" type="ORF">PMAA_083240</name>
</gene>
<dbReference type="InterPro" id="IPR001392">
    <property type="entry name" value="Clathrin_mu"/>
</dbReference>
<dbReference type="PhylomeDB" id="B6QFT4"/>
<organism evidence="13 14">
    <name type="scientific">Talaromyces marneffei (strain ATCC 18224 / CBS 334.59 / QM 7333)</name>
    <name type="common">Penicillium marneffei</name>
    <dbReference type="NCBI Taxonomy" id="441960"/>
    <lineage>
        <taxon>Eukaryota</taxon>
        <taxon>Fungi</taxon>
        <taxon>Dikarya</taxon>
        <taxon>Ascomycota</taxon>
        <taxon>Pezizomycotina</taxon>
        <taxon>Eurotiomycetes</taxon>
        <taxon>Eurotiomycetidae</taxon>
        <taxon>Eurotiales</taxon>
        <taxon>Trichocomaceae</taxon>
        <taxon>Talaromyces</taxon>
        <taxon>Talaromyces sect. Talaromyces</taxon>
    </lineage>
</organism>
<evidence type="ECO:0000256" key="6">
    <source>
        <dbReference type="ARBA" id="ARBA00012509"/>
    </source>
</evidence>
<dbReference type="PROSITE" id="PS00990">
    <property type="entry name" value="CLAT_ADAPTOR_M_1"/>
    <property type="match status" value="1"/>
</dbReference>
<dbReference type="EC" id="2.7.7.75" evidence="6"/>
<evidence type="ECO:0000256" key="10">
    <source>
        <dbReference type="ARBA" id="ARBA00023150"/>
    </source>
</evidence>
<evidence type="ECO:0000259" key="12">
    <source>
        <dbReference type="PROSITE" id="PS51072"/>
    </source>
</evidence>
<dbReference type="Pfam" id="PF01217">
    <property type="entry name" value="Clat_adaptor_s"/>
    <property type="match status" value="1"/>
</dbReference>
<dbReference type="SUPFAM" id="SSF64356">
    <property type="entry name" value="SNARE-like"/>
    <property type="match status" value="1"/>
</dbReference>
<dbReference type="HOGENOM" id="CLU_013757_0_0_1"/>
<keyword evidence="7" id="KW-0813">Transport</keyword>
<comment type="similarity">
    <text evidence="4">In the N-terminal section; belongs to the MoaB/Mog family.</text>
</comment>
<dbReference type="InterPro" id="IPR036168">
    <property type="entry name" value="AP2_Mu_C_sf"/>
</dbReference>
<sequence length="916" mass="102015">MASAIFFLDLKGKALLARNYRGDIPMSAVEKFPILLSEAEEESSAVPPCFSHEGINYLYIRHNNLYLLALTKRNTNATEILLFLHKIVEVFTEYFKELEEESIRDNFVVIYELLDEMMDFGYPQTTETKILQEYITQESHKLEVQARPPIAVTNAVSWRSEGIRYRKNEVFLDVIESLNLLVSANGNVLRSEILGAIKMKCYLSGMPELRLGLNDKAMFETTGRATRGKAVEMEDVKFHQCVRLSRFENDRTISFIPPDGEFELMSYRLNTQVKPLIWVECVVESHSGSRIEYMLKAKAQFKRRSTANNVEILVPVPEDADSPRFRTNIGSVHYAPEKSAIIWKIKQFGGGKEFLMRAELGLPSVKGDDEHGGGMTGGFGGSMGGAGQTGKGKRPINVKFEIPYFTTSGIQVRYLKIIEPKLQYPSLPWVRYITQSGDIAVRLPDEGVNMALTYHEAILILQMEATDHRNTLCAASETVPLGHAVNRITSKKYCSLLNTPQCDTSAMDGYAVNWQVTQTASEHAPVICQVRDTIAAGGKEVIIKPAETTATGKKIPICVEIMTGARFPRVDSPHPLNILDCCVKVEDTRPLSTSIVQGDAESSQRLIQILKPARLNQNKRLAGEDFRRGDVVVDQHVMIKSNHVMALASVGVGSVEVLRRPRIALFSTGAEIVAHGIDGDSGRQQVSDVNGPYITSVLREAFPCEVDFLGILEDNPTTAADTISSHIKQKQYDMVITTGAVSMGRYDFIPQALKFLRATVLFHKVAMRPGHPALFAKIASITGERNSTIPFFGLPGNPVAAAACLRFLVFPFLRCLLFQGSEKPRQAVVRSLDLNEEHVASKHDAGRNAIARFPPDRDIFRAGTVIHQSRNHLEVEMIQDHSPGKISPFLAADCWIHIPREKTILHHGDVVDVFLI</sequence>
<protein>
    <recommendedName>
        <fullName evidence="6">molybdopterin adenylyltransferase</fullName>
        <ecNumber evidence="6">2.7.7.75</ecNumber>
    </recommendedName>
</protein>
<evidence type="ECO:0000256" key="1">
    <source>
        <dbReference type="ARBA" id="ARBA00004640"/>
    </source>
</evidence>
<dbReference type="SMART" id="SM00852">
    <property type="entry name" value="MoCF_biosynth"/>
    <property type="match status" value="1"/>
</dbReference>
<evidence type="ECO:0000256" key="11">
    <source>
        <dbReference type="ARBA" id="ARBA00023329"/>
    </source>
</evidence>
<dbReference type="Proteomes" id="UP000001294">
    <property type="component" value="Unassembled WGS sequence"/>
</dbReference>
<dbReference type="InterPro" id="IPR028565">
    <property type="entry name" value="MHD"/>
</dbReference>
<dbReference type="VEuPathDB" id="FungiDB:PMAA_083240"/>
<dbReference type="InterPro" id="IPR036425">
    <property type="entry name" value="MoaB/Mog-like_dom_sf"/>
</dbReference>
<evidence type="ECO:0000256" key="4">
    <source>
        <dbReference type="ARBA" id="ARBA00007589"/>
    </source>
</evidence>
<dbReference type="Gene3D" id="3.40.980.10">
    <property type="entry name" value="MoaB/Mog-like domain"/>
    <property type="match status" value="1"/>
</dbReference>
<dbReference type="CDD" id="cd09250">
    <property type="entry name" value="AP-1_Mu1_Cterm"/>
    <property type="match status" value="1"/>
</dbReference>
<keyword evidence="10" id="KW-0501">Molybdenum cofactor biosynthesis</keyword>
<keyword evidence="14" id="KW-1185">Reference proteome</keyword>
<evidence type="ECO:0000313" key="13">
    <source>
        <dbReference type="EMBL" id="EEA24319.1"/>
    </source>
</evidence>
<dbReference type="InterPro" id="IPR005110">
    <property type="entry name" value="MoeA_linker/N"/>
</dbReference>
<dbReference type="CDD" id="cd14835">
    <property type="entry name" value="AP1_Mu_N"/>
    <property type="match status" value="1"/>
</dbReference>
<dbReference type="Pfam" id="PF03453">
    <property type="entry name" value="MoeA_N"/>
    <property type="match status" value="1"/>
</dbReference>
<feature type="domain" description="MHD" evidence="12">
    <location>
        <begin position="167"/>
        <end position="442"/>
    </location>
</feature>
<dbReference type="STRING" id="441960.B6QFT4"/>
<dbReference type="GO" id="GO:0030665">
    <property type="term" value="C:clathrin-coated vesicle membrane"/>
    <property type="evidence" value="ECO:0007669"/>
    <property type="project" value="UniProtKB-SubCell"/>
</dbReference>
<dbReference type="InterPro" id="IPR038987">
    <property type="entry name" value="MoeA-like"/>
</dbReference>
<dbReference type="InterPro" id="IPR022775">
    <property type="entry name" value="AP_mu_sigma_su"/>
</dbReference>
<dbReference type="PROSITE" id="PS51072">
    <property type="entry name" value="MHD"/>
    <property type="match status" value="1"/>
</dbReference>
<dbReference type="GO" id="GO:0030131">
    <property type="term" value="C:clathrin adaptor complex"/>
    <property type="evidence" value="ECO:0007669"/>
    <property type="project" value="InterPro"/>
</dbReference>
<evidence type="ECO:0000256" key="2">
    <source>
        <dbReference type="ARBA" id="ARBA00005046"/>
    </source>
</evidence>
<dbReference type="AlphaFoldDB" id="B6QFT4"/>
<dbReference type="Pfam" id="PF00994">
    <property type="entry name" value="MoCF_biosynth"/>
    <property type="match status" value="1"/>
</dbReference>
<evidence type="ECO:0000256" key="5">
    <source>
        <dbReference type="ARBA" id="ARBA00008339"/>
    </source>
</evidence>
<evidence type="ECO:0000256" key="3">
    <source>
        <dbReference type="ARBA" id="ARBA00005324"/>
    </source>
</evidence>
<evidence type="ECO:0000313" key="14">
    <source>
        <dbReference type="Proteomes" id="UP000001294"/>
    </source>
</evidence>
<dbReference type="EMBL" id="DS995901">
    <property type="protein sequence ID" value="EEA24319.1"/>
    <property type="molecule type" value="Genomic_DNA"/>
</dbReference>
<evidence type="ECO:0000256" key="7">
    <source>
        <dbReference type="ARBA" id="ARBA00022448"/>
    </source>
</evidence>
<dbReference type="InterPro" id="IPR018240">
    <property type="entry name" value="Clathrin_mu_CS"/>
</dbReference>
<name>B6QFT4_TALMQ</name>
<accession>B6QFT4</accession>
<keyword evidence="8" id="KW-0653">Protein transport</keyword>
<dbReference type="Gene3D" id="2.60.40.1170">
    <property type="entry name" value="Mu homology domain, subdomain B"/>
    <property type="match status" value="2"/>
</dbReference>
<dbReference type="OrthoDB" id="10259133at2759"/>